<dbReference type="Proteomes" id="UP000075243">
    <property type="component" value="Unassembled WGS sequence"/>
</dbReference>
<gene>
    <name evidence="1" type="ORF">KK1_037403</name>
</gene>
<evidence type="ECO:0000313" key="2">
    <source>
        <dbReference type="Proteomes" id="UP000075243"/>
    </source>
</evidence>
<accession>A0A151RFI7</accession>
<dbReference type="EMBL" id="KQ483786">
    <property type="protein sequence ID" value="KYP41239.1"/>
    <property type="molecule type" value="Genomic_DNA"/>
</dbReference>
<organism evidence="1 2">
    <name type="scientific">Cajanus cajan</name>
    <name type="common">Pigeon pea</name>
    <name type="synonym">Cajanus indicus</name>
    <dbReference type="NCBI Taxonomy" id="3821"/>
    <lineage>
        <taxon>Eukaryota</taxon>
        <taxon>Viridiplantae</taxon>
        <taxon>Streptophyta</taxon>
        <taxon>Embryophyta</taxon>
        <taxon>Tracheophyta</taxon>
        <taxon>Spermatophyta</taxon>
        <taxon>Magnoliopsida</taxon>
        <taxon>eudicotyledons</taxon>
        <taxon>Gunneridae</taxon>
        <taxon>Pentapetalae</taxon>
        <taxon>rosids</taxon>
        <taxon>fabids</taxon>
        <taxon>Fabales</taxon>
        <taxon>Fabaceae</taxon>
        <taxon>Papilionoideae</taxon>
        <taxon>50 kb inversion clade</taxon>
        <taxon>NPAAA clade</taxon>
        <taxon>indigoferoid/millettioid clade</taxon>
        <taxon>Phaseoleae</taxon>
        <taxon>Cajanus</taxon>
    </lineage>
</organism>
<proteinExistence type="predicted"/>
<keyword evidence="2" id="KW-1185">Reference proteome</keyword>
<sequence length="52" mass="6142">MCALFDDKYTKAHSFKSIRQMLDTLALTYEGSKKVKYNKLSLLENMYELFTI</sequence>
<reference evidence="1" key="1">
    <citation type="journal article" date="2012" name="Nat. Biotechnol.">
        <title>Draft genome sequence of pigeonpea (Cajanus cajan), an orphan legume crop of resource-poor farmers.</title>
        <authorList>
            <person name="Varshney R.K."/>
            <person name="Chen W."/>
            <person name="Li Y."/>
            <person name="Bharti A.K."/>
            <person name="Saxena R.K."/>
            <person name="Schlueter J.A."/>
            <person name="Donoghue M.T."/>
            <person name="Azam S."/>
            <person name="Fan G."/>
            <person name="Whaley A.M."/>
            <person name="Farmer A.D."/>
            <person name="Sheridan J."/>
            <person name="Iwata A."/>
            <person name="Tuteja R."/>
            <person name="Penmetsa R.V."/>
            <person name="Wu W."/>
            <person name="Upadhyaya H.D."/>
            <person name="Yang S.P."/>
            <person name="Shah T."/>
            <person name="Saxena K.B."/>
            <person name="Michael T."/>
            <person name="McCombie W.R."/>
            <person name="Yang B."/>
            <person name="Zhang G."/>
            <person name="Yang H."/>
            <person name="Wang J."/>
            <person name="Spillane C."/>
            <person name="Cook D.R."/>
            <person name="May G.D."/>
            <person name="Xu X."/>
            <person name="Jackson S.A."/>
        </authorList>
    </citation>
    <scope>NUCLEOTIDE SEQUENCE [LARGE SCALE GENOMIC DNA]</scope>
</reference>
<evidence type="ECO:0000313" key="1">
    <source>
        <dbReference type="EMBL" id="KYP41239.1"/>
    </source>
</evidence>
<dbReference type="Gramene" id="C.cajan_33078.t">
    <property type="protein sequence ID" value="C.cajan_33078.t.cds1"/>
    <property type="gene ID" value="C.cajan_33078"/>
</dbReference>
<dbReference type="AlphaFoldDB" id="A0A151RFI7"/>
<name>A0A151RFI7_CAJCA</name>
<protein>
    <submittedName>
        <fullName evidence="1">Uncharacterized protein</fullName>
    </submittedName>
</protein>